<accession>A0A852TU14</accession>
<comment type="cofactor">
    <cofactor evidence="1">
        <name>FAD</name>
        <dbReference type="ChEBI" id="CHEBI:57692"/>
    </cofactor>
</comment>
<keyword evidence="11" id="KW-1185">Reference proteome</keyword>
<dbReference type="RefSeq" id="WP_312863134.1">
    <property type="nucleotide sequence ID" value="NZ_BAAAYY010000009.1"/>
</dbReference>
<dbReference type="Proteomes" id="UP000589036">
    <property type="component" value="Unassembled WGS sequence"/>
</dbReference>
<dbReference type="GO" id="GO:0046872">
    <property type="term" value="F:metal ion binding"/>
    <property type="evidence" value="ECO:0007669"/>
    <property type="project" value="UniProtKB-KW"/>
</dbReference>
<dbReference type="InterPro" id="IPR012675">
    <property type="entry name" value="Beta-grasp_dom_sf"/>
</dbReference>
<dbReference type="InterPro" id="IPR017927">
    <property type="entry name" value="FAD-bd_FR_type"/>
</dbReference>
<evidence type="ECO:0000313" key="10">
    <source>
        <dbReference type="EMBL" id="NYE47151.1"/>
    </source>
</evidence>
<dbReference type="PROSITE" id="PS51384">
    <property type="entry name" value="FAD_FR"/>
    <property type="match status" value="1"/>
</dbReference>
<dbReference type="PROSITE" id="PS51085">
    <property type="entry name" value="2FE2S_FER_2"/>
    <property type="match status" value="1"/>
</dbReference>
<dbReference type="InterPro" id="IPR006058">
    <property type="entry name" value="2Fe2S_fd_BS"/>
</dbReference>
<keyword evidence="2" id="KW-0285">Flavoprotein</keyword>
<proteinExistence type="predicted"/>
<keyword evidence="4" id="KW-0479">Metal-binding</keyword>
<comment type="caution">
    <text evidence="10">The sequence shown here is derived from an EMBL/GenBank/DDBJ whole genome shotgun (WGS) entry which is preliminary data.</text>
</comment>
<evidence type="ECO:0000256" key="1">
    <source>
        <dbReference type="ARBA" id="ARBA00001974"/>
    </source>
</evidence>
<dbReference type="CDD" id="cd06185">
    <property type="entry name" value="PDR_like"/>
    <property type="match status" value="1"/>
</dbReference>
<name>A0A852TU14_9ACTN</name>
<evidence type="ECO:0000256" key="2">
    <source>
        <dbReference type="ARBA" id="ARBA00022630"/>
    </source>
</evidence>
<dbReference type="InterPro" id="IPR050415">
    <property type="entry name" value="MRET"/>
</dbReference>
<dbReference type="PRINTS" id="PR00409">
    <property type="entry name" value="PHDIOXRDTASE"/>
</dbReference>
<sequence length="308" mass="33589">MLDLEVRQLRVESENVLSVQLADPQNRILPAWEPGAHIDLTLGGHIRQYSLCGDPADRRSYRVAVLRETLSRGGSSYVHEELRPGHQVEVGGPRNHFSLLPAKEYVFIAGGIGVTPILPMIAEADRQGAPWRLVYGGRRRGSMAFLDELAAYGERVVIWPEKEYGLIDLLDVLGEAREDAAVYCCGPEALLAAVEQRCEDWPDGTLHTERFTAAARGDDPSDLRAFEVVVASSGKSFRIPPGRSVLEVLDEAGIRVPSACTDGICGSCETGVLSGQPVHRDLILDSGNTDSMMLCVSRAQSDEIVLDL</sequence>
<keyword evidence="6" id="KW-0408">Iron</keyword>
<dbReference type="PANTHER" id="PTHR47354:SF1">
    <property type="entry name" value="CARNITINE MONOOXYGENASE REDUCTASE SUBUNIT"/>
    <property type="match status" value="1"/>
</dbReference>
<dbReference type="Gene3D" id="2.40.30.10">
    <property type="entry name" value="Translation factors"/>
    <property type="match status" value="1"/>
</dbReference>
<dbReference type="Gene3D" id="3.10.20.30">
    <property type="match status" value="1"/>
</dbReference>
<keyword evidence="3" id="KW-0001">2Fe-2S</keyword>
<dbReference type="InterPro" id="IPR017938">
    <property type="entry name" value="Riboflavin_synthase-like_b-brl"/>
</dbReference>
<dbReference type="AlphaFoldDB" id="A0A852TU14"/>
<evidence type="ECO:0000313" key="11">
    <source>
        <dbReference type="Proteomes" id="UP000589036"/>
    </source>
</evidence>
<dbReference type="InterPro" id="IPR036010">
    <property type="entry name" value="2Fe-2S_ferredoxin-like_sf"/>
</dbReference>
<evidence type="ECO:0000259" key="9">
    <source>
        <dbReference type="PROSITE" id="PS51384"/>
    </source>
</evidence>
<reference evidence="10 11" key="1">
    <citation type="submission" date="2020-07" db="EMBL/GenBank/DDBJ databases">
        <title>Sequencing the genomes of 1000 actinobacteria strains.</title>
        <authorList>
            <person name="Klenk H.-P."/>
        </authorList>
    </citation>
    <scope>NUCLEOTIDE SEQUENCE [LARGE SCALE GENOMIC DNA]</scope>
    <source>
        <strain evidence="10 11">CXB654</strain>
    </source>
</reference>
<evidence type="ECO:0000259" key="8">
    <source>
        <dbReference type="PROSITE" id="PS51085"/>
    </source>
</evidence>
<gene>
    <name evidence="10" type="ORF">HDA32_002271</name>
</gene>
<dbReference type="Gene3D" id="3.40.50.80">
    <property type="entry name" value="Nucleotide-binding domain of ferredoxin-NADP reductase (FNR) module"/>
    <property type="match status" value="1"/>
</dbReference>
<evidence type="ECO:0000256" key="5">
    <source>
        <dbReference type="ARBA" id="ARBA00023002"/>
    </source>
</evidence>
<evidence type="ECO:0000256" key="7">
    <source>
        <dbReference type="ARBA" id="ARBA00023014"/>
    </source>
</evidence>
<evidence type="ECO:0000256" key="6">
    <source>
        <dbReference type="ARBA" id="ARBA00023004"/>
    </source>
</evidence>
<keyword evidence="7" id="KW-0411">Iron-sulfur</keyword>
<dbReference type="SUPFAM" id="SSF54292">
    <property type="entry name" value="2Fe-2S ferredoxin-like"/>
    <property type="match status" value="1"/>
</dbReference>
<protein>
    <submittedName>
        <fullName evidence="10">Ferredoxin-NADP reductase</fullName>
    </submittedName>
</protein>
<dbReference type="PROSITE" id="PS00197">
    <property type="entry name" value="2FE2S_FER_1"/>
    <property type="match status" value="1"/>
</dbReference>
<dbReference type="PANTHER" id="PTHR47354">
    <property type="entry name" value="NADH OXIDOREDUCTASE HCR"/>
    <property type="match status" value="1"/>
</dbReference>
<evidence type="ECO:0000256" key="3">
    <source>
        <dbReference type="ARBA" id="ARBA00022714"/>
    </source>
</evidence>
<feature type="domain" description="FAD-binding FR-type" evidence="9">
    <location>
        <begin position="1"/>
        <end position="100"/>
    </location>
</feature>
<dbReference type="CDD" id="cd00207">
    <property type="entry name" value="fer2"/>
    <property type="match status" value="1"/>
</dbReference>
<dbReference type="EMBL" id="JACCCC010000001">
    <property type="protein sequence ID" value="NYE47151.1"/>
    <property type="molecule type" value="Genomic_DNA"/>
</dbReference>
<dbReference type="GO" id="GO:0016491">
    <property type="term" value="F:oxidoreductase activity"/>
    <property type="evidence" value="ECO:0007669"/>
    <property type="project" value="UniProtKB-KW"/>
</dbReference>
<dbReference type="InterPro" id="IPR039261">
    <property type="entry name" value="FNR_nucleotide-bd"/>
</dbReference>
<dbReference type="InterPro" id="IPR001041">
    <property type="entry name" value="2Fe-2S_ferredoxin-type"/>
</dbReference>
<keyword evidence="5" id="KW-0560">Oxidoreductase</keyword>
<dbReference type="GO" id="GO:0051537">
    <property type="term" value="F:2 iron, 2 sulfur cluster binding"/>
    <property type="evidence" value="ECO:0007669"/>
    <property type="project" value="UniProtKB-KW"/>
</dbReference>
<evidence type="ECO:0000256" key="4">
    <source>
        <dbReference type="ARBA" id="ARBA00022723"/>
    </source>
</evidence>
<dbReference type="Pfam" id="PF00111">
    <property type="entry name" value="Fer2"/>
    <property type="match status" value="1"/>
</dbReference>
<feature type="domain" description="2Fe-2S ferredoxin-type" evidence="8">
    <location>
        <begin position="226"/>
        <end position="308"/>
    </location>
</feature>
<dbReference type="SUPFAM" id="SSF52343">
    <property type="entry name" value="Ferredoxin reductase-like, C-terminal NADP-linked domain"/>
    <property type="match status" value="1"/>
</dbReference>
<organism evidence="10 11">
    <name type="scientific">Spinactinospora alkalitolerans</name>
    <dbReference type="NCBI Taxonomy" id="687207"/>
    <lineage>
        <taxon>Bacteria</taxon>
        <taxon>Bacillati</taxon>
        <taxon>Actinomycetota</taxon>
        <taxon>Actinomycetes</taxon>
        <taxon>Streptosporangiales</taxon>
        <taxon>Nocardiopsidaceae</taxon>
        <taxon>Spinactinospora</taxon>
    </lineage>
</organism>
<dbReference type="SUPFAM" id="SSF63380">
    <property type="entry name" value="Riboflavin synthase domain-like"/>
    <property type="match status" value="1"/>
</dbReference>